<dbReference type="HOGENOM" id="CLU_041932_0_0_1"/>
<proteinExistence type="predicted"/>
<reference evidence="2 3" key="1">
    <citation type="submission" date="2015-01" db="EMBL/GenBank/DDBJ databases">
        <title>The Genome Sequence of Exophiala mesophila CBS40295.</title>
        <authorList>
            <consortium name="The Broad Institute Genomics Platform"/>
            <person name="Cuomo C."/>
            <person name="de Hoog S."/>
            <person name="Gorbushina A."/>
            <person name="Stielow B."/>
            <person name="Teixiera M."/>
            <person name="Abouelleil A."/>
            <person name="Chapman S.B."/>
            <person name="Priest M."/>
            <person name="Young S.K."/>
            <person name="Wortman J."/>
            <person name="Nusbaum C."/>
            <person name="Birren B."/>
        </authorList>
    </citation>
    <scope>NUCLEOTIDE SEQUENCE [LARGE SCALE GENOMIC DNA]</scope>
    <source>
        <strain evidence="2 3">CBS 40295</strain>
    </source>
</reference>
<dbReference type="Proteomes" id="UP000054302">
    <property type="component" value="Unassembled WGS sequence"/>
</dbReference>
<protein>
    <submittedName>
        <fullName evidence="2">Uncharacterized protein</fullName>
    </submittedName>
</protein>
<sequence>MIHPGQAAHIFTCKETKMSKRTTQSSMPIGRPRLPGTEFERAQARREKVRANVQAFRKRQKEKRVLNQAEDGDEENLVLQVPDDNAQDSDPFLSCTDESPGSTSSTPNPPIYQNLPAPKDQNRESWLWAIPFEMGVNLGDSFTTSTLAAALQYDSLVADSPSAIFGSGTDSKITIKCATWTASTSLEGQSQEAGVLIEAALGAALAIAGRDGDNQATPLYATHVQNRALRRLRCCLRQYEQGESSVDAVLLSLTALTCAMSELAANRSWDNFNRHLLGIGALISHSGLAMLKSPAGLENFHGYRALQIPFLFMNRHTTFLSSSEWMRFPSRVAKSTTRDPLQSLVDIALGILPDIVKQDVATKRNLPLLSERLQRAMEVMAELDSWERRLRKRHQTALYVERPAIWKGLHDLTFEFVVPSSAIAFAMYTALRIHVASFMANVSEEIHSLKHEAWVDPNMAVQQALYWSHIACQCIESFHVTAADFGGRVVSLWPLETAWELFSRLGTEKSMDMSKETAWCRSVAERLALRGIPPYRWR</sequence>
<dbReference type="PANTHER" id="PTHR38111:SF9">
    <property type="entry name" value="ZN(2)-C6 FUNGAL-TYPE DOMAIN-CONTAINING PROTEIN"/>
    <property type="match status" value="1"/>
</dbReference>
<feature type="region of interest" description="Disordered" evidence="1">
    <location>
        <begin position="16"/>
        <end position="118"/>
    </location>
</feature>
<dbReference type="RefSeq" id="XP_016220886.1">
    <property type="nucleotide sequence ID" value="XM_016373975.1"/>
</dbReference>
<evidence type="ECO:0000313" key="2">
    <source>
        <dbReference type="EMBL" id="KIV89312.1"/>
    </source>
</evidence>
<organism evidence="2 3">
    <name type="scientific">Exophiala mesophila</name>
    <name type="common">Black yeast-like fungus</name>
    <dbReference type="NCBI Taxonomy" id="212818"/>
    <lineage>
        <taxon>Eukaryota</taxon>
        <taxon>Fungi</taxon>
        <taxon>Dikarya</taxon>
        <taxon>Ascomycota</taxon>
        <taxon>Pezizomycotina</taxon>
        <taxon>Eurotiomycetes</taxon>
        <taxon>Chaetothyriomycetidae</taxon>
        <taxon>Chaetothyriales</taxon>
        <taxon>Herpotrichiellaceae</taxon>
        <taxon>Exophiala</taxon>
    </lineage>
</organism>
<dbReference type="EMBL" id="KN847525">
    <property type="protein sequence ID" value="KIV89312.1"/>
    <property type="molecule type" value="Genomic_DNA"/>
</dbReference>
<keyword evidence="3" id="KW-1185">Reference proteome</keyword>
<evidence type="ECO:0000256" key="1">
    <source>
        <dbReference type="SAM" id="MobiDB-lite"/>
    </source>
</evidence>
<dbReference type="AlphaFoldDB" id="A0A0D1Z3G5"/>
<dbReference type="InterPro" id="IPR053178">
    <property type="entry name" value="Osmoadaptation_assoc"/>
</dbReference>
<dbReference type="VEuPathDB" id="FungiDB:PV10_08889"/>
<dbReference type="GeneID" id="27326734"/>
<evidence type="ECO:0000313" key="3">
    <source>
        <dbReference type="Proteomes" id="UP000054302"/>
    </source>
</evidence>
<name>A0A0D1Z3G5_EXOME</name>
<feature type="compositionally biased region" description="Basic and acidic residues" evidence="1">
    <location>
        <begin position="38"/>
        <end position="50"/>
    </location>
</feature>
<dbReference type="PANTHER" id="PTHR38111">
    <property type="entry name" value="ZN(2)-C6 FUNGAL-TYPE DOMAIN-CONTAINING PROTEIN-RELATED"/>
    <property type="match status" value="1"/>
</dbReference>
<accession>A0A0D1Z3G5</accession>
<dbReference type="OrthoDB" id="3525185at2759"/>
<dbReference type="STRING" id="212818.A0A0D1Z3G5"/>
<gene>
    <name evidence="2" type="ORF">PV10_08889</name>
</gene>